<dbReference type="Gene3D" id="1.25.40.10">
    <property type="entry name" value="Tetratricopeptide repeat domain"/>
    <property type="match status" value="3"/>
</dbReference>
<accession>A0AAW9QEY7</accession>
<dbReference type="EMBL" id="JBAFSM010000005">
    <property type="protein sequence ID" value="MEG3436367.1"/>
    <property type="molecule type" value="Genomic_DNA"/>
</dbReference>
<dbReference type="PANTHER" id="PTHR10098:SF112">
    <property type="entry name" value="SLR0380 PROTEIN"/>
    <property type="match status" value="1"/>
</dbReference>
<dbReference type="RefSeq" id="WP_332863822.1">
    <property type="nucleotide sequence ID" value="NZ_JBAFSM010000005.1"/>
</dbReference>
<comment type="caution">
    <text evidence="2">The sequence shown here is derived from an EMBL/GenBank/DDBJ whole genome shotgun (WGS) entry which is preliminary data.</text>
</comment>
<name>A0AAW9QEY7_9CHRO</name>
<dbReference type="InterPro" id="IPR011990">
    <property type="entry name" value="TPR-like_helical_dom_sf"/>
</dbReference>
<gene>
    <name evidence="2" type="ORF">V0288_04475</name>
</gene>
<dbReference type="Pfam" id="PF12770">
    <property type="entry name" value="CHAT"/>
    <property type="match status" value="1"/>
</dbReference>
<evidence type="ECO:0000259" key="1">
    <source>
        <dbReference type="Pfam" id="PF12770"/>
    </source>
</evidence>
<dbReference type="InterPro" id="IPR019734">
    <property type="entry name" value="TPR_rpt"/>
</dbReference>
<sequence length="863" mass="96480">MKRRSLRFLLCFFLGFLLVLSPFTPILAINPPTAPETEGQALYESRQFQDAIERWNSALKRAEKENDPLARARILGNLALAYRQIGAWAEAERAIAESIAILEKEPKNTESVEIMARTLNNRGLIELARGQAPKALESWETANALYRSIDDRIGVFQSRVNQALALKVLGSYPLACENLAAVLNLPDRICRNFPERVSIERWKQELQALPPFLDGRQLTAWRILAEVLELSGKNEAASVLFTELLSRTDDPRERSRLYLSLGNAASGRGNHVAALDWYDKAIETARDPLTRVQGDLGRLKIYLATGQGERAIEGIPSLKKAIELLPLDRDKIAAEINLAASLRQLRDLGNDPAIPGLVEIARILAGAGESAGQVGAVRLESLALGELGGIYESEGRYDIARSLTEQALAIAAAHNAPELAYRWQWQLGRILAARGERQQAIAAYTLAVETLKSIEGDLASGDRDTRFSFRERVEPVYRQLVSLLLQPDRQGQIPPEAIEKARNVIESLRIAELNNFFRENCLETHPRSVETIDPGAAIIYPIVLSDRLAVILALPGRPLHYYSAPVTAKELEKTVREFRYHLVVRSRRDFYPPGRDIYRWLIEPIEARLKENQIETLVFVPDGALRNVPMSALFDGKQFLIEKYRIALNPGLEILDPDKLQRRGFSTLAAGLTRERDGFPPLYHVVDELKTIRENVNSDILLDEAFTIEGLKAGILDFPAPIVHIATHGQFSSNLDDTFLLAWDGPIDVGQLDRLLRSREEAGERAIELLVLSACETAAGDDRAALGLAGIAVRSGARSTVATLWPVNDEATSEFMNAFYRGLINEKFTRAEALRQAQLKLLENPKFRHPFYWSPYILLGNWL</sequence>
<feature type="domain" description="CHAT" evidence="1">
    <location>
        <begin position="592"/>
        <end position="861"/>
    </location>
</feature>
<proteinExistence type="predicted"/>
<dbReference type="SUPFAM" id="SSF48452">
    <property type="entry name" value="TPR-like"/>
    <property type="match status" value="2"/>
</dbReference>
<dbReference type="PANTHER" id="PTHR10098">
    <property type="entry name" value="RAPSYN-RELATED"/>
    <property type="match status" value="1"/>
</dbReference>
<dbReference type="Pfam" id="PF13424">
    <property type="entry name" value="TPR_12"/>
    <property type="match status" value="1"/>
</dbReference>
<organism evidence="2 3">
    <name type="scientific">Pannus brasiliensis CCIBt3594</name>
    <dbReference type="NCBI Taxonomy" id="1427578"/>
    <lineage>
        <taxon>Bacteria</taxon>
        <taxon>Bacillati</taxon>
        <taxon>Cyanobacteriota</taxon>
        <taxon>Cyanophyceae</taxon>
        <taxon>Oscillatoriophycideae</taxon>
        <taxon>Chroococcales</taxon>
        <taxon>Microcystaceae</taxon>
        <taxon>Pannus</taxon>
    </lineage>
</organism>
<evidence type="ECO:0000313" key="2">
    <source>
        <dbReference type="EMBL" id="MEG3436367.1"/>
    </source>
</evidence>
<keyword evidence="3" id="KW-1185">Reference proteome</keyword>
<dbReference type="InterPro" id="IPR024983">
    <property type="entry name" value="CHAT_dom"/>
</dbReference>
<dbReference type="SMART" id="SM00028">
    <property type="entry name" value="TPR"/>
    <property type="match status" value="7"/>
</dbReference>
<reference evidence="2 3" key="1">
    <citation type="submission" date="2024-01" db="EMBL/GenBank/DDBJ databases">
        <title>Genomic insights into the taxonomy and metabolism of the cyanobacterium Pannus brasiliensis CCIBt3594.</title>
        <authorList>
            <person name="Machado M."/>
            <person name="Botero N.B."/>
            <person name="Andreote A.P.D."/>
            <person name="Feitosa A.M.T."/>
            <person name="Popin R."/>
            <person name="Sivonen K."/>
            <person name="Fiore M.F."/>
        </authorList>
    </citation>
    <scope>NUCLEOTIDE SEQUENCE [LARGE SCALE GENOMIC DNA]</scope>
    <source>
        <strain evidence="2 3">CCIBt3594</strain>
    </source>
</reference>
<evidence type="ECO:0000313" key="3">
    <source>
        <dbReference type="Proteomes" id="UP001328733"/>
    </source>
</evidence>
<dbReference type="Proteomes" id="UP001328733">
    <property type="component" value="Unassembled WGS sequence"/>
</dbReference>
<protein>
    <submittedName>
        <fullName evidence="2">CHAT domain-containing protein</fullName>
    </submittedName>
</protein>
<dbReference type="AlphaFoldDB" id="A0AAW9QEY7"/>